<proteinExistence type="predicted"/>
<protein>
    <submittedName>
        <fullName evidence="1">Uncharacterized protein</fullName>
    </submittedName>
</protein>
<organism evidence="1 2">
    <name type="scientific">Pyricularia oryzae</name>
    <name type="common">Rice blast fungus</name>
    <name type="synonym">Magnaporthe oryzae</name>
    <dbReference type="NCBI Taxonomy" id="318829"/>
    <lineage>
        <taxon>Eukaryota</taxon>
        <taxon>Fungi</taxon>
        <taxon>Dikarya</taxon>
        <taxon>Ascomycota</taxon>
        <taxon>Pezizomycotina</taxon>
        <taxon>Sordariomycetes</taxon>
        <taxon>Sordariomycetidae</taxon>
        <taxon>Magnaporthales</taxon>
        <taxon>Pyriculariaceae</taxon>
        <taxon>Pyricularia</taxon>
    </lineage>
</organism>
<accession>A0A4P7N2M9</accession>
<dbReference type="EMBL" id="CP034205">
    <property type="protein sequence ID" value="QBZ55221.1"/>
    <property type="molecule type" value="Genomic_DNA"/>
</dbReference>
<gene>
    <name evidence="1" type="ORF">PoMZ_00116</name>
</gene>
<evidence type="ECO:0000313" key="2">
    <source>
        <dbReference type="Proteomes" id="UP000294847"/>
    </source>
</evidence>
<evidence type="ECO:0000313" key="1">
    <source>
        <dbReference type="EMBL" id="QBZ55221.1"/>
    </source>
</evidence>
<reference evidence="1 2" key="1">
    <citation type="journal article" date="2019" name="Mol. Biol. Evol.">
        <title>Blast fungal genomes show frequent chromosomal changes, gene gains and losses, and effector gene turnover.</title>
        <authorList>
            <person name="Gomez Luciano L.B."/>
            <person name="Jason Tsai I."/>
            <person name="Chuma I."/>
            <person name="Tosa Y."/>
            <person name="Chen Y.H."/>
            <person name="Li J.Y."/>
            <person name="Li M.Y."/>
            <person name="Jade Lu M.Y."/>
            <person name="Nakayashiki H."/>
            <person name="Li W.H."/>
        </authorList>
    </citation>
    <scope>NUCLEOTIDE SEQUENCE [LARGE SCALE GENOMIC DNA]</scope>
    <source>
        <strain evidence="1">MZ5-1-6</strain>
    </source>
</reference>
<dbReference type="AlphaFoldDB" id="A0A4P7N2M9"/>
<sequence length="175" mass="19642">MATTIEFEFPAPQATTTSLARLHREVGEHFYREIWEAVVAAVEGYWMEPAPTSTATSSTAGQNPRIDAVADTLDEEAPRHRTVPQTDPLRDHREPATLRGSSLIKQARVDESVLEMRQDLNVMLPTGIYGRHTRAIKDLVCRAHRAVLTVIEAEDDQDELETEAFVELAAEDFEE</sequence>
<dbReference type="Proteomes" id="UP000294847">
    <property type="component" value="Chromosome 2"/>
</dbReference>
<name>A0A4P7N2M9_PYROR</name>